<keyword evidence="8" id="KW-0732">Signal</keyword>
<keyword evidence="3 7" id="KW-0597">Phosphoprotein</keyword>
<dbReference type="Gene3D" id="1.10.10.60">
    <property type="entry name" value="Homeodomain-like"/>
    <property type="match status" value="1"/>
</dbReference>
<dbReference type="PROSITE" id="PS50109">
    <property type="entry name" value="HIS_KIN"/>
    <property type="match status" value="1"/>
</dbReference>
<dbReference type="SUPFAM" id="SSF101898">
    <property type="entry name" value="NHL repeat"/>
    <property type="match status" value="1"/>
</dbReference>
<dbReference type="PROSITE" id="PS00041">
    <property type="entry name" value="HTH_ARAC_FAMILY_1"/>
    <property type="match status" value="1"/>
</dbReference>
<dbReference type="InterPro" id="IPR011110">
    <property type="entry name" value="Reg_prop"/>
</dbReference>
<dbReference type="Pfam" id="PF00512">
    <property type="entry name" value="HisKA"/>
    <property type="match status" value="1"/>
</dbReference>
<dbReference type="Gene3D" id="3.40.50.2300">
    <property type="match status" value="1"/>
</dbReference>
<dbReference type="SUPFAM" id="SSF52172">
    <property type="entry name" value="CheY-like"/>
    <property type="match status" value="1"/>
</dbReference>
<proteinExistence type="predicted"/>
<dbReference type="Gene3D" id="3.30.565.10">
    <property type="entry name" value="Histidine kinase-like ATPase, C-terminal domain"/>
    <property type="match status" value="1"/>
</dbReference>
<gene>
    <name evidence="12" type="ORF">QM524_21575</name>
</gene>
<evidence type="ECO:0000256" key="7">
    <source>
        <dbReference type="PROSITE-ProRule" id="PRU00169"/>
    </source>
</evidence>
<keyword evidence="6" id="KW-0804">Transcription</keyword>
<dbReference type="InterPro" id="IPR003594">
    <property type="entry name" value="HATPase_dom"/>
</dbReference>
<dbReference type="PROSITE" id="PS50110">
    <property type="entry name" value="RESPONSE_REGULATORY"/>
    <property type="match status" value="1"/>
</dbReference>
<dbReference type="SUPFAM" id="SSF55874">
    <property type="entry name" value="ATPase domain of HSP90 chaperone/DNA topoisomerase II/histidine kinase"/>
    <property type="match status" value="1"/>
</dbReference>
<evidence type="ECO:0000256" key="5">
    <source>
        <dbReference type="ARBA" id="ARBA00023125"/>
    </source>
</evidence>
<reference evidence="12 13" key="1">
    <citation type="submission" date="2023-05" db="EMBL/GenBank/DDBJ databases">
        <title>Novel species of genus Flectobacillus isolated from stream in China.</title>
        <authorList>
            <person name="Lu H."/>
        </authorList>
    </citation>
    <scope>NUCLEOTIDE SEQUENCE [LARGE SCALE GENOMIC DNA]</scope>
    <source>
        <strain evidence="12 13">KCTC 42575</strain>
    </source>
</reference>
<dbReference type="InterPro" id="IPR011123">
    <property type="entry name" value="Y_Y_Y"/>
</dbReference>
<feature type="signal peptide" evidence="8">
    <location>
        <begin position="1"/>
        <end position="17"/>
    </location>
</feature>
<evidence type="ECO:0000256" key="4">
    <source>
        <dbReference type="ARBA" id="ARBA00023015"/>
    </source>
</evidence>
<evidence type="ECO:0000256" key="6">
    <source>
        <dbReference type="ARBA" id="ARBA00023163"/>
    </source>
</evidence>
<dbReference type="SMART" id="SM00387">
    <property type="entry name" value="HATPase_c"/>
    <property type="match status" value="1"/>
</dbReference>
<dbReference type="InterPro" id="IPR013783">
    <property type="entry name" value="Ig-like_fold"/>
</dbReference>
<dbReference type="EC" id="2.7.13.3" evidence="2"/>
<dbReference type="EMBL" id="JASHIF010000023">
    <property type="protein sequence ID" value="MDI9861826.1"/>
    <property type="molecule type" value="Genomic_DNA"/>
</dbReference>
<dbReference type="PANTHER" id="PTHR43547">
    <property type="entry name" value="TWO-COMPONENT HISTIDINE KINASE"/>
    <property type="match status" value="1"/>
</dbReference>
<name>A0ABT6YE08_9BACT</name>
<dbReference type="Pfam" id="PF07495">
    <property type="entry name" value="Y_Y_Y"/>
    <property type="match status" value="1"/>
</dbReference>
<dbReference type="SMART" id="SM00342">
    <property type="entry name" value="HTH_ARAC"/>
    <property type="match status" value="1"/>
</dbReference>
<evidence type="ECO:0000259" key="10">
    <source>
        <dbReference type="PROSITE" id="PS50109"/>
    </source>
</evidence>
<evidence type="ECO:0000313" key="13">
    <source>
        <dbReference type="Proteomes" id="UP001236507"/>
    </source>
</evidence>
<dbReference type="SUPFAM" id="SSF63829">
    <property type="entry name" value="Calcium-dependent phosphotriesterase"/>
    <property type="match status" value="2"/>
</dbReference>
<dbReference type="InterPro" id="IPR015943">
    <property type="entry name" value="WD40/YVTN_repeat-like_dom_sf"/>
</dbReference>
<accession>A0ABT6YE08</accession>
<dbReference type="Gene3D" id="2.60.40.10">
    <property type="entry name" value="Immunoglobulins"/>
    <property type="match status" value="1"/>
</dbReference>
<dbReference type="PANTHER" id="PTHR43547:SF2">
    <property type="entry name" value="HYBRID SIGNAL TRANSDUCTION HISTIDINE KINASE C"/>
    <property type="match status" value="1"/>
</dbReference>
<evidence type="ECO:0000259" key="11">
    <source>
        <dbReference type="PROSITE" id="PS50110"/>
    </source>
</evidence>
<evidence type="ECO:0000259" key="9">
    <source>
        <dbReference type="PROSITE" id="PS01124"/>
    </source>
</evidence>
<evidence type="ECO:0000313" key="12">
    <source>
        <dbReference type="EMBL" id="MDI9861826.1"/>
    </source>
</evidence>
<protein>
    <recommendedName>
        <fullName evidence="2">histidine kinase</fullName>
        <ecNumber evidence="2">2.7.13.3</ecNumber>
    </recommendedName>
</protein>
<dbReference type="InterPro" id="IPR009057">
    <property type="entry name" value="Homeodomain-like_sf"/>
</dbReference>
<comment type="caution">
    <text evidence="12">The sequence shown here is derived from an EMBL/GenBank/DDBJ whole genome shotgun (WGS) entry which is preliminary data.</text>
</comment>
<dbReference type="RefSeq" id="WP_283346177.1">
    <property type="nucleotide sequence ID" value="NZ_JASHIF010000023.1"/>
</dbReference>
<dbReference type="InterPro" id="IPR036097">
    <property type="entry name" value="HisK_dim/P_sf"/>
</dbReference>
<comment type="catalytic activity">
    <reaction evidence="1">
        <text>ATP + protein L-histidine = ADP + protein N-phospho-L-histidine.</text>
        <dbReference type="EC" id="2.7.13.3"/>
    </reaction>
</comment>
<evidence type="ECO:0000256" key="8">
    <source>
        <dbReference type="SAM" id="SignalP"/>
    </source>
</evidence>
<dbReference type="Gene3D" id="1.10.287.130">
    <property type="match status" value="1"/>
</dbReference>
<dbReference type="Pfam" id="PF02518">
    <property type="entry name" value="HATPase_c"/>
    <property type="match status" value="1"/>
</dbReference>
<sequence>MKILWYLFLFFSTSSIAQFPQTPKALKYSTKDGLSFGIVNSIVQDNNGFMWVATDDGLNRFDGISFRIFRHDSEEKFSLPGNYINTVFKDSRGQLWITSRKGLLKFDASQEHFYPQSLYNGQNMDEDISSISEAKNGNLWISSSLHGVFNFNPQTGKTINYRMSNTKGMRSNTILVTLEDSKGLVWLGSHTNGISVFQQRNAQLLPYPIKNIELLNNYRINSIFEDSNHQIWLATFDGIYFFDRTSNSITKVGFTNFSSNNVFLSLLEDKQKNLYIGVQDGGLYQIKIQPSYPQLKALPIQVVKEPQGALTQRSVQCLYADKDQNIWLGTYGEGIMMLNHSPQRFLQFQKKITNQNTESWLRYYGMTADHEGNLWLGTDGDGIYKTTPEGKVIKHYVASKAQGSLTNNAILSAFKDSKNNLWFGSYAGGLYRYNPTSDRFINYKNVANDPKSIGANDVRVIFEDTQKNIWIGTNGGGFCRFNPQDQTFTNYSSKSRNFDSNDVRAITQDHRGNLLIGTYGVGLIQFNTLTQKSTQLLKDILPSGVVLSLAYDANNGLWVGTQEIGLIHYQFNTNSYTRFTEKNGLGSNTILAIKALPNQQIWISTNAGISKIDAKTKKIFNYDRKDGLQNGQFNGGSVLYEPIKGFLCFGGTEGWNLFYPKNIDVLTYQPNVLITGIQLYGKDIDQSGVPQREFIPFDNQNPEALVELQPNQSVFSIQYGAINYSYPDESYFAYQLEGLDNDWNYAGKQKSATYRYLEPGHYVFKVKVANKDRVWSDKIVSVNVIILPPWYKTWWAYLIYLGMIATAIYYYQRYRLNQAELKYQIRVAKIEADKEKELNEKKLSFFTQISHEFRTPLTLIINPIKELLKDETQDTNSLQLVYRNARRLLSLVDQLLLFRKAEAERDHLKVSLLNVKELAEEVFLCFTYQAKEKNLHYDFVCTDEQLEIYGDKEKIEIALFNLISNAIKFTPMDGAVSLSIEDTPRYVNFYIKDSGKGIATNVGEKLFEMFYQTKNTSAAGFGIGLFLTKTFIKYHKGDISYSSKTGIGTTFKISLPKGYDHLDIDNIVLDSKPESALLNELKEEKIETKTFLKLDNQVSVEELVGEQNTMVVIDDNEQIRSYLKQIFQPQFKIYDAENGQKGLDLVNEVLPDIVICDIMMQGLNGIEVCTEIKQNKQLNHIPVILLTASTSSEVKLKGIEVGADDYISKPFEKDILIARINSILKSRMDLQQYFFNEVTLQAHNLKISPEYKQFLDQCITIVERNLMDSDFNVSVLATEIGMSSSSLYNRIKSICAQSPNNFIRFIRLRKAAEILISTDYTVSETAYQVGINDSKYFREQFNKQFGMNPSAYIKKYRKPFHNQHTFNKDVFPKKS</sequence>
<dbReference type="InterPro" id="IPR001789">
    <property type="entry name" value="Sig_transdc_resp-reg_receiver"/>
</dbReference>
<organism evidence="12 13">
    <name type="scientific">Flectobacillus roseus</name>
    <dbReference type="NCBI Taxonomy" id="502259"/>
    <lineage>
        <taxon>Bacteria</taxon>
        <taxon>Pseudomonadati</taxon>
        <taxon>Bacteroidota</taxon>
        <taxon>Cytophagia</taxon>
        <taxon>Cytophagales</taxon>
        <taxon>Flectobacillaceae</taxon>
        <taxon>Flectobacillus</taxon>
    </lineage>
</organism>
<feature type="domain" description="Response regulatory" evidence="11">
    <location>
        <begin position="1109"/>
        <end position="1224"/>
    </location>
</feature>
<dbReference type="SMART" id="SM00388">
    <property type="entry name" value="HisKA"/>
    <property type="match status" value="1"/>
</dbReference>
<evidence type="ECO:0000256" key="3">
    <source>
        <dbReference type="ARBA" id="ARBA00022553"/>
    </source>
</evidence>
<feature type="domain" description="Histidine kinase" evidence="10">
    <location>
        <begin position="848"/>
        <end position="1059"/>
    </location>
</feature>
<dbReference type="Gene3D" id="2.130.10.10">
    <property type="entry name" value="YVTN repeat-like/Quinoprotein amine dehydrogenase"/>
    <property type="match status" value="2"/>
</dbReference>
<dbReference type="Pfam" id="PF00072">
    <property type="entry name" value="Response_reg"/>
    <property type="match status" value="1"/>
</dbReference>
<dbReference type="InterPro" id="IPR011006">
    <property type="entry name" value="CheY-like_superfamily"/>
</dbReference>
<dbReference type="PROSITE" id="PS01124">
    <property type="entry name" value="HTH_ARAC_FAMILY_2"/>
    <property type="match status" value="1"/>
</dbReference>
<dbReference type="InterPro" id="IPR036890">
    <property type="entry name" value="HATPase_C_sf"/>
</dbReference>
<feature type="domain" description="HTH araC/xylS-type" evidence="9">
    <location>
        <begin position="1256"/>
        <end position="1355"/>
    </location>
</feature>
<keyword evidence="13" id="KW-1185">Reference proteome</keyword>
<dbReference type="InterPro" id="IPR004358">
    <property type="entry name" value="Sig_transdc_His_kin-like_C"/>
</dbReference>
<evidence type="ECO:0000256" key="1">
    <source>
        <dbReference type="ARBA" id="ARBA00000085"/>
    </source>
</evidence>
<feature type="modified residue" description="4-aspartylphosphate" evidence="7">
    <location>
        <position position="1157"/>
    </location>
</feature>
<dbReference type="PRINTS" id="PR00344">
    <property type="entry name" value="BCTRLSENSOR"/>
</dbReference>
<dbReference type="Pfam" id="PF12833">
    <property type="entry name" value="HTH_18"/>
    <property type="match status" value="1"/>
</dbReference>
<dbReference type="CDD" id="cd00075">
    <property type="entry name" value="HATPase"/>
    <property type="match status" value="1"/>
</dbReference>
<keyword evidence="4" id="KW-0805">Transcription regulation</keyword>
<evidence type="ECO:0000256" key="2">
    <source>
        <dbReference type="ARBA" id="ARBA00012438"/>
    </source>
</evidence>
<dbReference type="SUPFAM" id="SSF46689">
    <property type="entry name" value="Homeodomain-like"/>
    <property type="match status" value="1"/>
</dbReference>
<feature type="chain" id="PRO_5045093910" description="histidine kinase" evidence="8">
    <location>
        <begin position="18"/>
        <end position="1375"/>
    </location>
</feature>
<dbReference type="Pfam" id="PF07494">
    <property type="entry name" value="Reg_prop"/>
    <property type="match status" value="8"/>
</dbReference>
<dbReference type="SMART" id="SM00448">
    <property type="entry name" value="REC"/>
    <property type="match status" value="1"/>
</dbReference>
<dbReference type="InterPro" id="IPR005467">
    <property type="entry name" value="His_kinase_dom"/>
</dbReference>
<dbReference type="InterPro" id="IPR018062">
    <property type="entry name" value="HTH_AraC-typ_CS"/>
</dbReference>
<dbReference type="InterPro" id="IPR003661">
    <property type="entry name" value="HisK_dim/P_dom"/>
</dbReference>
<dbReference type="CDD" id="cd00082">
    <property type="entry name" value="HisKA"/>
    <property type="match status" value="1"/>
</dbReference>
<dbReference type="SUPFAM" id="SSF47384">
    <property type="entry name" value="Homodimeric domain of signal transducing histidine kinase"/>
    <property type="match status" value="1"/>
</dbReference>
<keyword evidence="5" id="KW-0238">DNA-binding</keyword>
<dbReference type="Proteomes" id="UP001236507">
    <property type="component" value="Unassembled WGS sequence"/>
</dbReference>
<dbReference type="InterPro" id="IPR018060">
    <property type="entry name" value="HTH_AraC"/>
</dbReference>